<accession>A0ABX5NPI0</accession>
<dbReference type="Gene3D" id="2.60.120.1340">
    <property type="match status" value="1"/>
</dbReference>
<organism evidence="1 2">
    <name type="scientific">Rhizobium wuzhouense</name>
    <dbReference type="NCBI Taxonomy" id="1986026"/>
    <lineage>
        <taxon>Bacteria</taxon>
        <taxon>Pseudomonadati</taxon>
        <taxon>Pseudomonadota</taxon>
        <taxon>Alphaproteobacteria</taxon>
        <taxon>Hyphomicrobiales</taxon>
        <taxon>Rhizobiaceae</taxon>
        <taxon>Rhizobium/Agrobacterium group</taxon>
        <taxon>Rhizobium</taxon>
    </lineage>
</organism>
<evidence type="ECO:0000313" key="1">
    <source>
        <dbReference type="EMBL" id="PYB71265.1"/>
    </source>
</evidence>
<comment type="caution">
    <text evidence="1">The sequence shown here is derived from an EMBL/GenBank/DDBJ whole genome shotgun (WGS) entry which is preliminary data.</text>
</comment>
<keyword evidence="2" id="KW-1185">Reference proteome</keyword>
<evidence type="ECO:0000313" key="2">
    <source>
        <dbReference type="Proteomes" id="UP000247536"/>
    </source>
</evidence>
<proteinExistence type="predicted"/>
<gene>
    <name evidence="1" type="ORF">DMY87_18045</name>
</gene>
<protein>
    <recommendedName>
        <fullName evidence="3">Baseplate protein J-like domain-containing protein</fullName>
    </recommendedName>
</protein>
<dbReference type="Proteomes" id="UP000247536">
    <property type="component" value="Unassembled WGS sequence"/>
</dbReference>
<reference evidence="1 2" key="1">
    <citation type="submission" date="2018-06" db="EMBL/GenBank/DDBJ databases">
        <title>Rhizobium wuzhouense sp. nov., isolated from roots of Oryza officinalis.</title>
        <authorList>
            <person name="Yuan T."/>
        </authorList>
    </citation>
    <scope>NUCLEOTIDE SEQUENCE [LARGE SCALE GENOMIC DNA]</scope>
    <source>
        <strain evidence="1 2">W44</strain>
    </source>
</reference>
<dbReference type="EMBL" id="QJRY01000007">
    <property type="protein sequence ID" value="PYB71265.1"/>
    <property type="molecule type" value="Genomic_DNA"/>
</dbReference>
<evidence type="ECO:0008006" key="3">
    <source>
        <dbReference type="Google" id="ProtNLM"/>
    </source>
</evidence>
<sequence>MTMTAAEALRDWEVDGVPSSGEHKVKKSDLRNVIGNLERRTAAGEIGGAVWKATKALLVADLAHSAGTAAVVYGDATSANNGMYVKAGSSGSGSWSQITTFLPGYQFVTATDDGDSTANAYSMDTNPRLPFGDGVALVEFVVPATNTSGTVMVSFDGDPALTIKTASGNAPAIGGLIGGMPVSGVKIGTSFYMRSDQASAALLAQVELVVDEAEGFKNQAAAYADFARNNWAMAASGLGTGVEADIPLLVDPGSVNNMFVVVGGVGQLVTQGAYSLVYSGGNAFIRMAVPVDVPYEVRVSNAIPVGTPSDGSVSTAKIADGAVATAKLANEAVTFAKTQDIATERLLGRVTAGGGSIEELTADQVKTLLGVSSGKLLDRAYAEYTTNAALTAAIPLDDTIPQSSEGTEILSVSITPKSTTNRLRARACLVGAVSSANKAIIAAIFSGASANALCARYVTAPTADFEHELNMEVEWVPGVTTNQTITVRAGSSSGGNLSLNGNSGGRIFGGASRCTLIVEELEA</sequence>
<name>A0ABX5NPI0_9HYPH</name>